<dbReference type="Proteomes" id="UP000012371">
    <property type="component" value="Unassembled WGS sequence"/>
</dbReference>
<reference evidence="2" key="1">
    <citation type="submission" date="2013-03" db="EMBL/GenBank/DDBJ databases">
        <authorList>
            <person name="Harkins D.M."/>
            <person name="Durkin A.S."/>
            <person name="Brinkac L.M."/>
            <person name="Haft D.H."/>
            <person name="Selengut J.D."/>
            <person name="Sanka R."/>
            <person name="DePew J."/>
            <person name="Purushe J."/>
            <person name="Hartskeerl R.A."/>
            <person name="Ahmed A."/>
            <person name="van der Linden H."/>
            <person name="Goris M.G.A."/>
            <person name="Vinetz J.M."/>
            <person name="Sutton G.G."/>
            <person name="Nierman W.C."/>
            <person name="Fouts D.E."/>
        </authorList>
    </citation>
    <scope>NUCLEOTIDE SEQUENCE [LARGE SCALE GENOMIC DNA]</scope>
    <source>
        <strain evidence="2">LT 11-33</strain>
    </source>
</reference>
<organism evidence="2 3">
    <name type="scientific">Leptospira terpstrae serovar Hualin str. LT 11-33 = ATCC 700639</name>
    <dbReference type="NCBI Taxonomy" id="1257025"/>
    <lineage>
        <taxon>Bacteria</taxon>
        <taxon>Pseudomonadati</taxon>
        <taxon>Spirochaetota</taxon>
        <taxon>Spirochaetia</taxon>
        <taxon>Leptospirales</taxon>
        <taxon>Leptospiraceae</taxon>
        <taxon>Leptospira</taxon>
    </lineage>
</organism>
<comment type="caution">
    <text evidence="2">The sequence shown here is derived from an EMBL/GenBank/DDBJ whole genome shotgun (WGS) entry which is preliminary data.</text>
</comment>
<gene>
    <name evidence="2" type="ORF">LEP1GSC203_0397</name>
</gene>
<feature type="transmembrane region" description="Helical" evidence="1">
    <location>
        <begin position="6"/>
        <end position="32"/>
    </location>
</feature>
<dbReference type="EMBL" id="AOGW02000022">
    <property type="protein sequence ID" value="EMY59901.1"/>
    <property type="molecule type" value="Genomic_DNA"/>
</dbReference>
<keyword evidence="1" id="KW-0472">Membrane</keyword>
<keyword evidence="3" id="KW-1185">Reference proteome</keyword>
<evidence type="ECO:0000256" key="1">
    <source>
        <dbReference type="SAM" id="Phobius"/>
    </source>
</evidence>
<accession>N1VWX2</accession>
<dbReference type="RefSeq" id="WP_002975567.1">
    <property type="nucleotide sequence ID" value="NZ_AOGW02000022.1"/>
</dbReference>
<sequence>MNIEDIIKIITTSIAALGGLAFLVIAFGSWYAKLLSDKIIEKEKFKNNQEIERLKANLQFNYQTQSISNALFHETQFKIYNELWVSLTDLKINMDQLWENVTNHTLQSFVRSLKKAKDSIINSALLIDEDHYSEFLELINHFENYQVGKERLLNMRINRTHYDLPNLNFPQIEKIIEDNRLNKNEIQILILRIKGEMQKVVRGNKLNQLL</sequence>
<name>N1VWX2_9LEPT</name>
<protein>
    <submittedName>
        <fullName evidence="2">Uncharacterized protein</fullName>
    </submittedName>
</protein>
<keyword evidence="1" id="KW-0812">Transmembrane</keyword>
<evidence type="ECO:0000313" key="3">
    <source>
        <dbReference type="Proteomes" id="UP000012371"/>
    </source>
</evidence>
<evidence type="ECO:0000313" key="2">
    <source>
        <dbReference type="EMBL" id="EMY59901.1"/>
    </source>
</evidence>
<dbReference type="OrthoDB" id="1454509at2"/>
<dbReference type="STRING" id="1257025.LEP1GSC203_0397"/>
<proteinExistence type="predicted"/>
<dbReference type="AlphaFoldDB" id="N1VWX2"/>
<keyword evidence="1" id="KW-1133">Transmembrane helix</keyword>